<comment type="cofactor">
    <cofactor evidence="1">
        <name>[4Fe-4S] cluster</name>
        <dbReference type="ChEBI" id="CHEBI:49883"/>
    </cofactor>
</comment>
<dbReference type="Pfam" id="PF02906">
    <property type="entry name" value="Fe_hyd_lg_C"/>
    <property type="match status" value="1"/>
</dbReference>
<dbReference type="Gene3D" id="3.30.70.20">
    <property type="match status" value="1"/>
</dbReference>
<dbReference type="InterPro" id="IPR050340">
    <property type="entry name" value="Cytosolic_Fe-S_CAF"/>
</dbReference>
<dbReference type="GO" id="GO:0008137">
    <property type="term" value="F:NADH dehydrogenase (ubiquinone) activity"/>
    <property type="evidence" value="ECO:0007669"/>
    <property type="project" value="InterPro"/>
</dbReference>
<dbReference type="PROSITE" id="PS51085">
    <property type="entry name" value="2FE2S_FER_2"/>
    <property type="match status" value="1"/>
</dbReference>
<reference evidence="17 18" key="1">
    <citation type="submission" date="2017-04" db="EMBL/GenBank/DDBJ databases">
        <authorList>
            <person name="Afonso C.L."/>
            <person name="Miller P.J."/>
            <person name="Scott M.A."/>
            <person name="Spackman E."/>
            <person name="Goraichik I."/>
            <person name="Dimitrov K.M."/>
            <person name="Suarez D.L."/>
            <person name="Swayne D.E."/>
        </authorList>
    </citation>
    <scope>NUCLEOTIDE SEQUENCE [LARGE SCALE GENOMIC DNA]</scope>
    <source>
        <strain evidence="17 18">DSM 5090</strain>
    </source>
</reference>
<organism evidence="17 18">
    <name type="scientific">Sporomusa malonica</name>
    <dbReference type="NCBI Taxonomy" id="112901"/>
    <lineage>
        <taxon>Bacteria</taxon>
        <taxon>Bacillati</taxon>
        <taxon>Bacillota</taxon>
        <taxon>Negativicutes</taxon>
        <taxon>Selenomonadales</taxon>
        <taxon>Sporomusaceae</taxon>
        <taxon>Sporomusa</taxon>
    </lineage>
</organism>
<accession>A0A1W2CFM8</accession>
<keyword evidence="18" id="KW-1185">Reference proteome</keyword>
<dbReference type="PROSITE" id="PS00198">
    <property type="entry name" value="4FE4S_FER_1"/>
    <property type="match status" value="1"/>
</dbReference>
<evidence type="ECO:0000313" key="17">
    <source>
        <dbReference type="EMBL" id="SMC83458.1"/>
    </source>
</evidence>
<keyword evidence="11" id="KW-0520">NAD</keyword>
<dbReference type="InterPro" id="IPR049830">
    <property type="entry name" value="HndD"/>
</dbReference>
<dbReference type="GO" id="GO:0008901">
    <property type="term" value="F:ferredoxin hydrogenase activity"/>
    <property type="evidence" value="ECO:0007669"/>
    <property type="project" value="InterPro"/>
</dbReference>
<dbReference type="Pfam" id="PF13510">
    <property type="entry name" value="Fer2_4"/>
    <property type="match status" value="1"/>
</dbReference>
<gene>
    <name evidence="17" type="ORF">SAMN04488500_110136</name>
</gene>
<evidence type="ECO:0000256" key="6">
    <source>
        <dbReference type="ARBA" id="ARBA00022723"/>
    </source>
</evidence>
<comment type="subcellular location">
    <subcellularLocation>
        <location evidence="2">Membrane</location>
    </subcellularLocation>
</comment>
<evidence type="ECO:0000256" key="13">
    <source>
        <dbReference type="ARBA" id="ARBA00034078"/>
    </source>
</evidence>
<evidence type="ECO:0000256" key="3">
    <source>
        <dbReference type="ARBA" id="ARBA00005404"/>
    </source>
</evidence>
<dbReference type="InterPro" id="IPR004108">
    <property type="entry name" value="Fe_hydrogenase_lsu_C"/>
</dbReference>
<keyword evidence="9" id="KW-0408">Iron</keyword>
<dbReference type="PROSITE" id="PS00641">
    <property type="entry name" value="COMPLEX1_75K_1"/>
    <property type="match status" value="1"/>
</dbReference>
<dbReference type="Gene3D" id="4.10.260.20">
    <property type="entry name" value="Iron hydrogenase, small subunit"/>
    <property type="match status" value="1"/>
</dbReference>
<keyword evidence="5" id="KW-0001">2Fe-2S</keyword>
<dbReference type="InterPro" id="IPR036991">
    <property type="entry name" value="Fe_hydrogenase_ssu_sf"/>
</dbReference>
<name>A0A1W2CFM8_9FIRM</name>
<dbReference type="Pfam" id="PF12838">
    <property type="entry name" value="Fer4_7"/>
    <property type="match status" value="1"/>
</dbReference>
<dbReference type="PROSITE" id="PS51839">
    <property type="entry name" value="4FE4S_HC3"/>
    <property type="match status" value="1"/>
</dbReference>
<evidence type="ECO:0000256" key="7">
    <source>
        <dbReference type="ARBA" id="ARBA00022737"/>
    </source>
</evidence>
<keyword evidence="10" id="KW-0411">Iron-sulfur</keyword>
<dbReference type="InterPro" id="IPR036010">
    <property type="entry name" value="2Fe-2S_ferredoxin-like_sf"/>
</dbReference>
<dbReference type="FunFam" id="3.30.70.20:FF:000035">
    <property type="entry name" value="Iron hydrogenase 1"/>
    <property type="match status" value="1"/>
</dbReference>
<dbReference type="Pfam" id="PF10588">
    <property type="entry name" value="NADH-G_4Fe-4S_3"/>
    <property type="match status" value="1"/>
</dbReference>
<dbReference type="GO" id="GO:0005506">
    <property type="term" value="F:iron ion binding"/>
    <property type="evidence" value="ECO:0007669"/>
    <property type="project" value="InterPro"/>
</dbReference>
<dbReference type="AlphaFoldDB" id="A0A1W2CFM8"/>
<dbReference type="PROSITE" id="PS51379">
    <property type="entry name" value="4FE4S_FER_2"/>
    <property type="match status" value="2"/>
</dbReference>
<dbReference type="EMBL" id="FWXI01000010">
    <property type="protein sequence ID" value="SMC83458.1"/>
    <property type="molecule type" value="Genomic_DNA"/>
</dbReference>
<dbReference type="NCBIfam" id="TIGR02512">
    <property type="entry name" value="FeFe_hydrog_A"/>
    <property type="match status" value="1"/>
</dbReference>
<dbReference type="Gene3D" id="3.40.50.1780">
    <property type="match status" value="1"/>
</dbReference>
<dbReference type="InterPro" id="IPR003149">
    <property type="entry name" value="Fe_hydrogenase_ssu"/>
</dbReference>
<dbReference type="SMART" id="SM00902">
    <property type="entry name" value="Fe_hyd_SSU"/>
    <property type="match status" value="1"/>
</dbReference>
<dbReference type="GO" id="GO:0042773">
    <property type="term" value="P:ATP synthesis coupled electron transport"/>
    <property type="evidence" value="ECO:0007669"/>
    <property type="project" value="InterPro"/>
</dbReference>
<evidence type="ECO:0000256" key="9">
    <source>
        <dbReference type="ARBA" id="ARBA00023004"/>
    </source>
</evidence>
<dbReference type="InterPro" id="IPR009016">
    <property type="entry name" value="Fe_hydrogenase"/>
</dbReference>
<proteinExistence type="inferred from homology"/>
<dbReference type="InterPro" id="IPR017900">
    <property type="entry name" value="4Fe4S_Fe_S_CS"/>
</dbReference>
<evidence type="ECO:0000259" key="14">
    <source>
        <dbReference type="PROSITE" id="PS51085"/>
    </source>
</evidence>
<evidence type="ECO:0000259" key="16">
    <source>
        <dbReference type="PROSITE" id="PS51839"/>
    </source>
</evidence>
<dbReference type="GO" id="GO:0051537">
    <property type="term" value="F:2 iron, 2 sulfur cluster binding"/>
    <property type="evidence" value="ECO:0007669"/>
    <property type="project" value="UniProtKB-KW"/>
</dbReference>
<dbReference type="SMART" id="SM00929">
    <property type="entry name" value="NADH-G_4Fe-4S_3"/>
    <property type="match status" value="1"/>
</dbReference>
<dbReference type="PANTHER" id="PTHR11615">
    <property type="entry name" value="NITRATE, FORMATE, IRON DEHYDROGENASE"/>
    <property type="match status" value="1"/>
</dbReference>
<dbReference type="Proteomes" id="UP000192738">
    <property type="component" value="Unassembled WGS sequence"/>
</dbReference>
<feature type="domain" description="4Fe-4S ferredoxin-type" evidence="15">
    <location>
        <begin position="143"/>
        <end position="173"/>
    </location>
</feature>
<dbReference type="InterPro" id="IPR019574">
    <property type="entry name" value="NADH_UbQ_OxRdtase_Gsu_4Fe4S-bd"/>
</dbReference>
<evidence type="ECO:0000256" key="1">
    <source>
        <dbReference type="ARBA" id="ARBA00001966"/>
    </source>
</evidence>
<keyword evidence="12" id="KW-0472">Membrane</keyword>
<sequence>MTTTMEMVNITIDGQKVAVPKTSTVLEAAISLGIKIPTLCYHPELRVEGACRVCMVEVEGARSLVASCVYPVNEGMIVRTNTANVREARKTVVELLLANHPTDCLSCQRNLSCELQTIASDLGVREVRFDGEKKNYPLDANNPSLVRDQSKCILCGRCIRACSERQGVHVYSFANRGFDTTVVPAFDLGLDEVACTYCGQCAAVCPTGAIVEKDDTEKVWNAISDPSKHVIVQTAPAVRVALGEALDLPNGTIVTGKMVTALKRLGFDKVFDTNFTADLTIWEEGSELIDRLTNGGKLPMITSCSPGWVNFIELKYPDLLDHLSSAKSPQQMFGALAKTYYAEKAGIDPKDIVSVSIMPCTAKKAEAARPEMNSSGYQDVDYVLTTRELARMIREAGLTFGKLEEADFDAPLGVGSGAGVIFGATGGVTEAALRTVVKLVTGNELDNIEFQAVRGMTGIKEAAVPIKDGLTAKVAIAHTLANARILLDKIRAGEADYHFIEIMACPGGCSGGGGQPIITSAEHRQKRMDAIYECDTCSDIRKSHDNPAVAELYETWLGKPLGEKSHHLLHTHYHPQKKC</sequence>
<evidence type="ECO:0000256" key="12">
    <source>
        <dbReference type="ARBA" id="ARBA00023136"/>
    </source>
</evidence>
<dbReference type="GO" id="GO:0051539">
    <property type="term" value="F:4 iron, 4 sulfur cluster binding"/>
    <property type="evidence" value="ECO:0007669"/>
    <property type="project" value="UniProtKB-KW"/>
</dbReference>
<feature type="domain" description="4Fe-4S His(Cys)3-ligated-type" evidence="16">
    <location>
        <begin position="84"/>
        <end position="123"/>
    </location>
</feature>
<keyword evidence="6" id="KW-0479">Metal-binding</keyword>
<evidence type="ECO:0000256" key="2">
    <source>
        <dbReference type="ARBA" id="ARBA00004370"/>
    </source>
</evidence>
<feature type="domain" description="2Fe-2S ferredoxin-type" evidence="14">
    <location>
        <begin position="6"/>
        <end position="84"/>
    </location>
</feature>
<dbReference type="InterPro" id="IPR013352">
    <property type="entry name" value="Fe_hydrogenase_subset"/>
</dbReference>
<feature type="domain" description="4Fe-4S ferredoxin-type" evidence="15">
    <location>
        <begin position="186"/>
        <end position="215"/>
    </location>
</feature>
<dbReference type="GO" id="GO:0016020">
    <property type="term" value="C:membrane"/>
    <property type="evidence" value="ECO:0007669"/>
    <property type="project" value="UniProtKB-SubCell"/>
</dbReference>
<evidence type="ECO:0000313" key="18">
    <source>
        <dbReference type="Proteomes" id="UP000192738"/>
    </source>
</evidence>
<protein>
    <submittedName>
        <fullName evidence="17">NAD(P)-dependent iron-only hydrogenase catalytic subunit</fullName>
    </submittedName>
</protein>
<dbReference type="FunFam" id="3.10.20.740:FF:000004">
    <property type="entry name" value="NADH-quinone oxidoreductase"/>
    <property type="match status" value="1"/>
</dbReference>
<keyword evidence="7" id="KW-0677">Repeat</keyword>
<dbReference type="SUPFAM" id="SSF54292">
    <property type="entry name" value="2Fe-2S ferredoxin-like"/>
    <property type="match status" value="1"/>
</dbReference>
<dbReference type="NCBIfam" id="NF040763">
    <property type="entry name" value="FeFe_hydrog_A6"/>
    <property type="match status" value="1"/>
</dbReference>
<evidence type="ECO:0000256" key="10">
    <source>
        <dbReference type="ARBA" id="ARBA00023014"/>
    </source>
</evidence>
<dbReference type="CDD" id="cd00207">
    <property type="entry name" value="fer2"/>
    <property type="match status" value="1"/>
</dbReference>
<keyword evidence="4" id="KW-0004">4Fe-4S</keyword>
<dbReference type="InterPro" id="IPR001041">
    <property type="entry name" value="2Fe-2S_ferredoxin-type"/>
</dbReference>
<evidence type="ECO:0000259" key="15">
    <source>
        <dbReference type="PROSITE" id="PS51379"/>
    </source>
</evidence>
<dbReference type="InterPro" id="IPR017896">
    <property type="entry name" value="4Fe4S_Fe-S-bd"/>
</dbReference>
<dbReference type="Gene3D" id="3.40.950.10">
    <property type="entry name" value="Fe-only Hydrogenase (Larger Subunit), Chain L, domain 3"/>
    <property type="match status" value="1"/>
</dbReference>
<evidence type="ECO:0000256" key="11">
    <source>
        <dbReference type="ARBA" id="ARBA00023027"/>
    </source>
</evidence>
<dbReference type="SUPFAM" id="SSF54862">
    <property type="entry name" value="4Fe-4S ferredoxins"/>
    <property type="match status" value="1"/>
</dbReference>
<dbReference type="Pfam" id="PF02256">
    <property type="entry name" value="Fe_hyd_SSU"/>
    <property type="match status" value="1"/>
</dbReference>
<dbReference type="SUPFAM" id="SSF53920">
    <property type="entry name" value="Fe-only hydrogenase"/>
    <property type="match status" value="1"/>
</dbReference>
<dbReference type="Gene3D" id="3.10.20.740">
    <property type="match status" value="1"/>
</dbReference>
<comment type="similarity">
    <text evidence="3">Belongs to the complex I 75 kDa subunit family.</text>
</comment>
<keyword evidence="8" id="KW-1278">Translocase</keyword>
<dbReference type="STRING" id="112901.SAMN04488500_110136"/>
<comment type="cofactor">
    <cofactor evidence="13">
        <name>[2Fe-2S] cluster</name>
        <dbReference type="ChEBI" id="CHEBI:190135"/>
    </cofactor>
</comment>
<dbReference type="InterPro" id="IPR000283">
    <property type="entry name" value="NADH_UbQ_OxRdtase_75kDa_su_CS"/>
</dbReference>
<evidence type="ECO:0000256" key="4">
    <source>
        <dbReference type="ARBA" id="ARBA00022485"/>
    </source>
</evidence>
<evidence type="ECO:0000256" key="8">
    <source>
        <dbReference type="ARBA" id="ARBA00022967"/>
    </source>
</evidence>
<evidence type="ECO:0000256" key="5">
    <source>
        <dbReference type="ARBA" id="ARBA00022714"/>
    </source>
</evidence>